<evidence type="ECO:0000313" key="2">
    <source>
        <dbReference type="Proteomes" id="UP000694570"/>
    </source>
</evidence>
<dbReference type="Proteomes" id="UP000694570">
    <property type="component" value="Unplaced"/>
</dbReference>
<dbReference type="AlphaFoldDB" id="A0A8D0XWM2"/>
<sequence length="135" mass="15643">MAIIKSLQTASAGEGVEKRELYYTIGGNVNWYNHYGETVWKYFGKLNTELPHDTAVPLLGTYPDKTFIENDTCTHMFTAALVTIAKTRKQPKCPSMDECIRKMWYVYTMEYYSAIKKDKIMPFTATWMETDSHTE</sequence>
<reference evidence="1" key="1">
    <citation type="submission" date="2025-08" db="UniProtKB">
        <authorList>
            <consortium name="Ensembl"/>
        </authorList>
    </citation>
    <scope>IDENTIFICATION</scope>
</reference>
<evidence type="ECO:0000313" key="1">
    <source>
        <dbReference type="Ensembl" id="ENSSSCP00030042391.1"/>
    </source>
</evidence>
<evidence type="ECO:0008006" key="3">
    <source>
        <dbReference type="Google" id="ProtNLM"/>
    </source>
</evidence>
<protein>
    <recommendedName>
        <fullName evidence="3">DUF1725 domain-containing protein</fullName>
    </recommendedName>
</protein>
<dbReference type="Ensembl" id="ENSSSCT00030092115.1">
    <property type="protein sequence ID" value="ENSSSCP00030042391.1"/>
    <property type="gene ID" value="ENSSSCG00030065934.1"/>
</dbReference>
<accession>A0A8D0XWM2</accession>
<name>A0A8D0XWM2_PIG</name>
<organism evidence="1 2">
    <name type="scientific">Sus scrofa</name>
    <name type="common">Pig</name>
    <dbReference type="NCBI Taxonomy" id="9823"/>
    <lineage>
        <taxon>Eukaryota</taxon>
        <taxon>Metazoa</taxon>
        <taxon>Chordata</taxon>
        <taxon>Craniata</taxon>
        <taxon>Vertebrata</taxon>
        <taxon>Euteleostomi</taxon>
        <taxon>Mammalia</taxon>
        <taxon>Eutheria</taxon>
        <taxon>Laurasiatheria</taxon>
        <taxon>Artiodactyla</taxon>
        <taxon>Suina</taxon>
        <taxon>Suidae</taxon>
        <taxon>Sus</taxon>
    </lineage>
</organism>
<proteinExistence type="predicted"/>